<comment type="similarity">
    <text evidence="1 9 10">Belongs to the peptidase S8 family.</text>
</comment>
<organism evidence="14 15">
    <name type="scientific">Bacillus coahuilensis p1.1.43</name>
    <dbReference type="NCBI Taxonomy" id="1150625"/>
    <lineage>
        <taxon>Bacteria</taxon>
        <taxon>Bacillati</taxon>
        <taxon>Bacillota</taxon>
        <taxon>Bacilli</taxon>
        <taxon>Bacillales</taxon>
        <taxon>Bacillaceae</taxon>
        <taxon>Bacillus</taxon>
    </lineage>
</organism>
<dbReference type="STRING" id="1150625.Q75_16370"/>
<name>A0A147K4B5_9BACI</name>
<gene>
    <name evidence="14" type="ORF">Q75_16370</name>
</gene>
<dbReference type="InterPro" id="IPR036852">
    <property type="entry name" value="Peptidase_S8/S53_dom_sf"/>
</dbReference>
<dbReference type="AlphaFoldDB" id="A0A147K4B5"/>
<dbReference type="PROSITE" id="PS51892">
    <property type="entry name" value="SUBTILASE"/>
    <property type="match status" value="1"/>
</dbReference>
<evidence type="ECO:0000256" key="5">
    <source>
        <dbReference type="ARBA" id="ARBA00022729"/>
    </source>
</evidence>
<evidence type="ECO:0000256" key="7">
    <source>
        <dbReference type="ARBA" id="ARBA00022825"/>
    </source>
</evidence>
<evidence type="ECO:0000313" key="15">
    <source>
        <dbReference type="Proteomes" id="UP000074108"/>
    </source>
</evidence>
<dbReference type="PROSITE" id="PS00136">
    <property type="entry name" value="SUBTILASE_ASP"/>
    <property type="match status" value="1"/>
</dbReference>
<dbReference type="GO" id="GO:0004252">
    <property type="term" value="F:serine-type endopeptidase activity"/>
    <property type="evidence" value="ECO:0007669"/>
    <property type="project" value="UniProtKB-UniRule"/>
</dbReference>
<evidence type="ECO:0000256" key="4">
    <source>
        <dbReference type="ARBA" id="ARBA00022670"/>
    </source>
</evidence>
<proteinExistence type="inferred from homology"/>
<dbReference type="EMBL" id="LDYG01000053">
    <property type="protein sequence ID" value="KUP04160.1"/>
    <property type="molecule type" value="Genomic_DNA"/>
</dbReference>
<dbReference type="InterPro" id="IPR023827">
    <property type="entry name" value="Peptidase_S8_Asp-AS"/>
</dbReference>
<dbReference type="GO" id="GO:0006508">
    <property type="term" value="P:proteolysis"/>
    <property type="evidence" value="ECO:0007669"/>
    <property type="project" value="UniProtKB-KW"/>
</dbReference>
<sequence length="735" mass="80873">MKNLLCLLVIFFYTLSPVANAAPAFTIPPLPSLEDEMVRVIVETDSTPTYQELQEKLTPFPSIKIGYLYHEVFNGYSLIGKRNEINEFTKGLKGVIRVTEAIQYEAHNESSIDFIGTERARGYFDREGNRLTGQGIKVGVIDTGLDYEHPDIRRNYKGGRDLVDGDRFPMETKAKHGMPTFHGTHVAGVIAANGRMNGVAPGAELYAYRALGPGGYGTSDQVLAAIEGAVKDGMDVINLSLGSNVNGPDLPISVALDRAVEKGVVAVTSSGNSGPKQWTVGTPGTSELSISVGASTPPMNRPFLHVVGLDAIELIPLLGSTPWNLKRSYEVVYGGIGKKEELSKVRGKIALIKRGELTFFEKVVHAKEAGAVAVIIFNNTEGPFMGTMEGGYDIPSSTISKEEGERLVTRIEENKTFAQTLYKSQEDQMAIFSSRGPVTYNWLIKPDLVAPGVEIRSTVPGGYMNLQGTSMAAPHVAGAAAILLQAHPEWSPSDVKSALQLSSVPLTKEDGSYYSVVDQGAGRIDITKALQTETIITPATLSFGQLKEDAFSYQEKEITIQNVSRETKTYTFKESGEHDFIRFELPMTFSLPPGKRKTVTLRLIKKREPEEKQELVEGRVIVLEDGKSYSLPYLFVIKEPDYPRIMGFTIVPGDNVDSLRYEVYLPGGAEEFGIALFDQKTLEFRGFIESKKQISHGLMEGEIKIPFQKQGKTYYAVGFVRYKGQEDQAQVMVDW</sequence>
<dbReference type="InterPro" id="IPR034213">
    <property type="entry name" value="S8_Vpr-like"/>
</dbReference>
<dbReference type="CDD" id="cd07474">
    <property type="entry name" value="Peptidases_S8_subtilisin_Vpr-like"/>
    <property type="match status" value="1"/>
</dbReference>
<comment type="caution">
    <text evidence="14">The sequence shown here is derived from an EMBL/GenBank/DDBJ whole genome shotgun (WGS) entry which is preliminary data.</text>
</comment>
<dbReference type="Gene3D" id="3.50.30.30">
    <property type="match status" value="1"/>
</dbReference>
<accession>A0A147K4B5</accession>
<evidence type="ECO:0008006" key="16">
    <source>
        <dbReference type="Google" id="ProtNLM"/>
    </source>
</evidence>
<evidence type="ECO:0000259" key="13">
    <source>
        <dbReference type="Pfam" id="PF02225"/>
    </source>
</evidence>
<dbReference type="InterPro" id="IPR003137">
    <property type="entry name" value="PA_domain"/>
</dbReference>
<keyword evidence="7 9" id="KW-0720">Serine protease</keyword>
<dbReference type="Proteomes" id="UP000074108">
    <property type="component" value="Unassembled WGS sequence"/>
</dbReference>
<evidence type="ECO:0000256" key="9">
    <source>
        <dbReference type="PROSITE-ProRule" id="PRU01240"/>
    </source>
</evidence>
<evidence type="ECO:0000256" key="2">
    <source>
        <dbReference type="ARBA" id="ARBA00022512"/>
    </source>
</evidence>
<dbReference type="InterPro" id="IPR050131">
    <property type="entry name" value="Peptidase_S8_subtilisin-like"/>
</dbReference>
<reference evidence="14 15" key="1">
    <citation type="journal article" date="2016" name="Front. Microbiol.">
        <title>Microevolution Analysis of Bacillus coahuilensis Unveils Differences in Phosphorus Acquisition Strategies and Their Regulation.</title>
        <authorList>
            <person name="Gomez-Lunar Z."/>
            <person name="Hernandez-Gonzalez I."/>
            <person name="Rodriguez-Torres M.D."/>
            <person name="Souza V."/>
            <person name="Olmedo-Alvarez G."/>
        </authorList>
    </citation>
    <scope>NUCLEOTIDE SEQUENCE [LARGE SCALE GENOMIC DNA]</scope>
    <source>
        <strain evidence="15">p1.1.43</strain>
    </source>
</reference>
<dbReference type="Gene3D" id="3.40.50.200">
    <property type="entry name" value="Peptidase S8/S53 domain"/>
    <property type="match status" value="1"/>
</dbReference>
<dbReference type="PATRIC" id="fig|1150625.3.peg.3437"/>
<dbReference type="InterPro" id="IPR023828">
    <property type="entry name" value="Peptidase_S8_Ser-AS"/>
</dbReference>
<feature type="domain" description="Peptidase S8/S53" evidence="12">
    <location>
        <begin position="133"/>
        <end position="503"/>
    </location>
</feature>
<evidence type="ECO:0000256" key="11">
    <source>
        <dbReference type="SAM" id="SignalP"/>
    </source>
</evidence>
<dbReference type="PANTHER" id="PTHR43806">
    <property type="entry name" value="PEPTIDASE S8"/>
    <property type="match status" value="1"/>
</dbReference>
<feature type="active site" description="Charge relay system" evidence="8 9">
    <location>
        <position position="182"/>
    </location>
</feature>
<feature type="signal peptide" evidence="11">
    <location>
        <begin position="1"/>
        <end position="21"/>
    </location>
</feature>
<feature type="active site" description="Charge relay system" evidence="8 9">
    <location>
        <position position="142"/>
    </location>
</feature>
<dbReference type="PRINTS" id="PR00723">
    <property type="entry name" value="SUBTILISIN"/>
</dbReference>
<dbReference type="PROSITE" id="PS00137">
    <property type="entry name" value="SUBTILASE_HIS"/>
    <property type="match status" value="1"/>
</dbReference>
<evidence type="ECO:0000259" key="12">
    <source>
        <dbReference type="Pfam" id="PF00082"/>
    </source>
</evidence>
<evidence type="ECO:0000256" key="6">
    <source>
        <dbReference type="ARBA" id="ARBA00022801"/>
    </source>
</evidence>
<dbReference type="Pfam" id="PF02225">
    <property type="entry name" value="PA"/>
    <property type="match status" value="1"/>
</dbReference>
<evidence type="ECO:0000256" key="10">
    <source>
        <dbReference type="RuleBase" id="RU003355"/>
    </source>
</evidence>
<dbReference type="Pfam" id="PF00082">
    <property type="entry name" value="Peptidase_S8"/>
    <property type="match status" value="1"/>
</dbReference>
<keyword evidence="15" id="KW-1185">Reference proteome</keyword>
<dbReference type="CDD" id="cd02133">
    <property type="entry name" value="PA_C5a_like"/>
    <property type="match status" value="1"/>
</dbReference>
<dbReference type="InterPro" id="IPR022398">
    <property type="entry name" value="Peptidase_S8_His-AS"/>
</dbReference>
<protein>
    <recommendedName>
        <fullName evidence="16">Peptidase S8</fullName>
    </recommendedName>
</protein>
<dbReference type="PANTHER" id="PTHR43806:SF65">
    <property type="entry name" value="SERINE PROTEASE APRX"/>
    <property type="match status" value="1"/>
</dbReference>
<evidence type="ECO:0000256" key="1">
    <source>
        <dbReference type="ARBA" id="ARBA00011073"/>
    </source>
</evidence>
<keyword evidence="6 9" id="KW-0378">Hydrolase</keyword>
<dbReference type="SUPFAM" id="SSF52743">
    <property type="entry name" value="Subtilisin-like"/>
    <property type="match status" value="1"/>
</dbReference>
<dbReference type="RefSeq" id="WP_059352003.1">
    <property type="nucleotide sequence ID" value="NZ_LDYG01000053.1"/>
</dbReference>
<dbReference type="InterPro" id="IPR015500">
    <property type="entry name" value="Peptidase_S8_subtilisin-rel"/>
</dbReference>
<evidence type="ECO:0000256" key="3">
    <source>
        <dbReference type="ARBA" id="ARBA00022525"/>
    </source>
</evidence>
<evidence type="ECO:0000313" key="14">
    <source>
        <dbReference type="EMBL" id="KUP04160.1"/>
    </source>
</evidence>
<dbReference type="PROSITE" id="PS00138">
    <property type="entry name" value="SUBTILASE_SER"/>
    <property type="match status" value="1"/>
</dbReference>
<keyword evidence="2" id="KW-0134">Cell wall</keyword>
<keyword evidence="5 11" id="KW-0732">Signal</keyword>
<feature type="active site" description="Charge relay system" evidence="8 9">
    <location>
        <position position="470"/>
    </location>
</feature>
<dbReference type="SUPFAM" id="SSF52025">
    <property type="entry name" value="PA domain"/>
    <property type="match status" value="1"/>
</dbReference>
<dbReference type="InterPro" id="IPR000209">
    <property type="entry name" value="Peptidase_S8/S53_dom"/>
</dbReference>
<keyword evidence="3" id="KW-0964">Secreted</keyword>
<feature type="domain" description="PA" evidence="13">
    <location>
        <begin position="340"/>
        <end position="407"/>
    </location>
</feature>
<evidence type="ECO:0000256" key="8">
    <source>
        <dbReference type="PIRSR" id="PIRSR615500-1"/>
    </source>
</evidence>
<keyword evidence="4 9" id="KW-0645">Protease</keyword>
<feature type="chain" id="PRO_5007549666" description="Peptidase S8" evidence="11">
    <location>
        <begin position="22"/>
        <end position="735"/>
    </location>
</feature>
<dbReference type="InterPro" id="IPR046450">
    <property type="entry name" value="PA_dom_sf"/>
</dbReference>